<keyword evidence="10" id="KW-1185">Reference proteome</keyword>
<dbReference type="Proteomes" id="UP000591131">
    <property type="component" value="Unassembled WGS sequence"/>
</dbReference>
<evidence type="ECO:0000256" key="5">
    <source>
        <dbReference type="ARBA" id="ARBA00023002"/>
    </source>
</evidence>
<evidence type="ECO:0000256" key="6">
    <source>
        <dbReference type="SAM" id="MobiDB-lite"/>
    </source>
</evidence>
<name>A0A7J6LE16_PERCH</name>
<dbReference type="InterPro" id="IPR050416">
    <property type="entry name" value="FAD-linked_Oxidoreductase"/>
</dbReference>
<dbReference type="GO" id="GO:0071949">
    <property type="term" value="F:FAD binding"/>
    <property type="evidence" value="ECO:0007669"/>
    <property type="project" value="InterPro"/>
</dbReference>
<feature type="region of interest" description="Disordered" evidence="6">
    <location>
        <begin position="988"/>
        <end position="1053"/>
    </location>
</feature>
<keyword evidence="5" id="KW-0560">Oxidoreductase</keyword>
<dbReference type="PANTHER" id="PTHR42973">
    <property type="entry name" value="BINDING OXIDOREDUCTASE, PUTATIVE (AFU_ORTHOLOGUE AFUA_1G17690)-RELATED"/>
    <property type="match status" value="1"/>
</dbReference>
<keyword evidence="3" id="KW-0285">Flavoprotein</keyword>
<dbReference type="AlphaFoldDB" id="A0A7J6LE16"/>
<feature type="domain" description="FAD-binding PCMH-type" evidence="8">
    <location>
        <begin position="507"/>
        <end position="689"/>
    </location>
</feature>
<keyword evidence="7" id="KW-0732">Signal</keyword>
<gene>
    <name evidence="9" type="ORF">FOL47_008416</name>
</gene>
<evidence type="ECO:0000259" key="8">
    <source>
        <dbReference type="PROSITE" id="PS51387"/>
    </source>
</evidence>
<organism evidence="9 10">
    <name type="scientific">Perkinsus chesapeaki</name>
    <name type="common">Clam parasite</name>
    <name type="synonym">Perkinsus andrewsi</name>
    <dbReference type="NCBI Taxonomy" id="330153"/>
    <lineage>
        <taxon>Eukaryota</taxon>
        <taxon>Sar</taxon>
        <taxon>Alveolata</taxon>
        <taxon>Perkinsozoa</taxon>
        <taxon>Perkinsea</taxon>
        <taxon>Perkinsida</taxon>
        <taxon>Perkinsidae</taxon>
        <taxon>Perkinsus</taxon>
    </lineage>
</organism>
<evidence type="ECO:0000256" key="3">
    <source>
        <dbReference type="ARBA" id="ARBA00022630"/>
    </source>
</evidence>
<dbReference type="InterPro" id="IPR006094">
    <property type="entry name" value="Oxid_FAD_bind_N"/>
</dbReference>
<dbReference type="Pfam" id="PF08031">
    <property type="entry name" value="BBE"/>
    <property type="match status" value="1"/>
</dbReference>
<dbReference type="InterPro" id="IPR016166">
    <property type="entry name" value="FAD-bd_PCMH"/>
</dbReference>
<reference evidence="9 10" key="1">
    <citation type="submission" date="2020-04" db="EMBL/GenBank/DDBJ databases">
        <title>Perkinsus chesapeaki whole genome sequence.</title>
        <authorList>
            <person name="Bogema D.R."/>
        </authorList>
    </citation>
    <scope>NUCLEOTIDE SEQUENCE [LARGE SCALE GENOMIC DNA]</scope>
    <source>
        <strain evidence="9">ATCC PRA-425</strain>
    </source>
</reference>
<accession>A0A7J6LE16</accession>
<dbReference type="OrthoDB" id="415825at2759"/>
<dbReference type="Gene3D" id="3.30.43.10">
    <property type="entry name" value="Uridine Diphospho-n-acetylenolpyruvylglucosamine Reductase, domain 2"/>
    <property type="match status" value="1"/>
</dbReference>
<dbReference type="InterPro" id="IPR012951">
    <property type="entry name" value="BBE"/>
</dbReference>
<evidence type="ECO:0000256" key="7">
    <source>
        <dbReference type="SAM" id="SignalP"/>
    </source>
</evidence>
<proteinExistence type="inferred from homology"/>
<feature type="compositionally biased region" description="Low complexity" evidence="6">
    <location>
        <begin position="988"/>
        <end position="1040"/>
    </location>
</feature>
<dbReference type="InterPro" id="IPR016167">
    <property type="entry name" value="FAD-bd_PCMH_sub1"/>
</dbReference>
<comment type="caution">
    <text evidence="9">The sequence shown here is derived from an EMBL/GenBank/DDBJ whole genome shotgun (WGS) entry which is preliminary data.</text>
</comment>
<dbReference type="SUPFAM" id="SSF56176">
    <property type="entry name" value="FAD-binding/transporter-associated domain-like"/>
    <property type="match status" value="1"/>
</dbReference>
<comment type="cofactor">
    <cofactor evidence="1">
        <name>FAD</name>
        <dbReference type="ChEBI" id="CHEBI:57692"/>
    </cofactor>
</comment>
<dbReference type="Pfam" id="PF01565">
    <property type="entry name" value="FAD_binding_4"/>
    <property type="match status" value="1"/>
</dbReference>
<comment type="similarity">
    <text evidence="2">Belongs to the oxygen-dependent FAD-linked oxidoreductase family.</text>
</comment>
<keyword evidence="4" id="KW-0274">FAD</keyword>
<dbReference type="PANTHER" id="PTHR42973:SF39">
    <property type="entry name" value="FAD-BINDING PCMH-TYPE DOMAIN-CONTAINING PROTEIN"/>
    <property type="match status" value="1"/>
</dbReference>
<dbReference type="GO" id="GO:0016491">
    <property type="term" value="F:oxidoreductase activity"/>
    <property type="evidence" value="ECO:0007669"/>
    <property type="project" value="UniProtKB-KW"/>
</dbReference>
<sequence>MLSTLAFLLLATSLQYHAESYSQRSVTLIKVEPPKLTVFNSSQGILKHVETLKMQKAGWATRQLSMIFSEDGSEMVGGMPHKHYCWMANPFTIGGSKTLISTDWLPDPEDVSLRRIASSLRLMEKLIMNGDYYGGLMGEFYALHENSDVMKYSDGLQKGRGVYTGVHAMSLSRRCAFQRTILKLRTTPGSGDHGLLVILCQRPLMYPDIEGKRVNTFEFVTSPHQSDPYMWMCDVAQLKNGDIMLLHQRNPRDVNYKVAISYINIEAIREAIFKNGIVTPTVIFELVGKRYLGDLVEGLALHEDRNAIYVYVLGKNYEGRVPVDAYYSKFHWAPNTTLFTDTFYTPYSIAIRPGIHLAQTSTASLLDAGQRSALREFCRPQAGESSKIFLIVVLRLDRLLGEIEPSASYIEGLNLRLQQLDASLASGRRHELFGVTPVVTPATWLKDGCTSAIFILDVKATGCPFSNVGGTPLGGVLHHTDFPIAVGPEVQTTNIAPPYNTRFDQANGYVPAAMVHVRSADDIRIALEICYDEGAPVAMRSNGGHSYIGQSTVDDGIIISFTQLTSFGIAEDGDSYIAKMGSGLKELEVYSRLARHDPPLGFAGGSGSTVGIAGLISGGGHGLSSAKYGLSSDRVVAAEVVIYNRDEDKFELITATRYNEHSDLLFAIRGGMGGNYGALVSLSYEAFPVTNVVVISGKKFEVNPTVQAQRIKSFQEFMHSDAAGPEIFGIGKFLGGGGIQYSAQCICDAAGDCTSCHAKLDLLEAAVGLSSPLRVQQDFGKAMWYWADCTADSWMDFYPVKGLADCSEAELQEAMEKCWAFDREVYGGPYKAKSIYFPSDMRMEDLQSLADAAVDPVCQSPGDCVIMFDFYGHSMSEEPVECDQSKGKCTAFDHRTPGWHMQILAIWEEGDPTPTDKLKWLQESYESVLPGSLGTAYQNYIDSDLGEGRQWIAQYFPDGGTYPRLQEVKCKYNSIDMYNFDAIDLMTAPTTTTEPPTTTTEPPSTTTEAPITATEPPITTTDAPTSTTEAPTTTTDAGTCDEADRKSHRSVGEATRSALVTVIRHRPPPKQPVQPAMKKIFAVLVFEQVLTASTGQLLPIAGVPMSLAAVANYSVLNFLRFSF</sequence>
<evidence type="ECO:0000256" key="4">
    <source>
        <dbReference type="ARBA" id="ARBA00022827"/>
    </source>
</evidence>
<feature type="signal peptide" evidence="7">
    <location>
        <begin position="1"/>
        <end position="20"/>
    </location>
</feature>
<dbReference type="PROSITE" id="PS51387">
    <property type="entry name" value="FAD_PCMH"/>
    <property type="match status" value="1"/>
</dbReference>
<evidence type="ECO:0000313" key="9">
    <source>
        <dbReference type="EMBL" id="KAF4657474.1"/>
    </source>
</evidence>
<evidence type="ECO:0000256" key="2">
    <source>
        <dbReference type="ARBA" id="ARBA00005466"/>
    </source>
</evidence>
<protein>
    <recommendedName>
        <fullName evidence="8">FAD-binding PCMH-type domain-containing protein</fullName>
    </recommendedName>
</protein>
<dbReference type="InterPro" id="IPR016169">
    <property type="entry name" value="FAD-bd_PCMH_sub2"/>
</dbReference>
<dbReference type="InterPro" id="IPR036318">
    <property type="entry name" value="FAD-bd_PCMH-like_sf"/>
</dbReference>
<dbReference type="Gene3D" id="3.40.462.20">
    <property type="match status" value="1"/>
</dbReference>
<dbReference type="Gene3D" id="3.30.465.10">
    <property type="match status" value="1"/>
</dbReference>
<feature type="chain" id="PRO_5029640189" description="FAD-binding PCMH-type domain-containing protein" evidence="7">
    <location>
        <begin position="21"/>
        <end position="1123"/>
    </location>
</feature>
<dbReference type="EMBL" id="JAAPAO010000539">
    <property type="protein sequence ID" value="KAF4657474.1"/>
    <property type="molecule type" value="Genomic_DNA"/>
</dbReference>
<evidence type="ECO:0000313" key="10">
    <source>
        <dbReference type="Proteomes" id="UP000591131"/>
    </source>
</evidence>
<evidence type="ECO:0000256" key="1">
    <source>
        <dbReference type="ARBA" id="ARBA00001974"/>
    </source>
</evidence>